<dbReference type="EMBL" id="KZ805898">
    <property type="protein sequence ID" value="PVH91311.1"/>
    <property type="molecule type" value="Genomic_DNA"/>
</dbReference>
<organism evidence="1 2">
    <name type="scientific">Periconia macrospinosa</name>
    <dbReference type="NCBI Taxonomy" id="97972"/>
    <lineage>
        <taxon>Eukaryota</taxon>
        <taxon>Fungi</taxon>
        <taxon>Dikarya</taxon>
        <taxon>Ascomycota</taxon>
        <taxon>Pezizomycotina</taxon>
        <taxon>Dothideomycetes</taxon>
        <taxon>Pleosporomycetidae</taxon>
        <taxon>Pleosporales</taxon>
        <taxon>Massarineae</taxon>
        <taxon>Periconiaceae</taxon>
        <taxon>Periconia</taxon>
    </lineage>
</organism>
<dbReference type="InterPro" id="IPR053008">
    <property type="entry name" value="Phomopsin_biosynth_assoc"/>
</dbReference>
<sequence length="166" mass="18921">PATTSLKDLTLTSDGKSFPVGQLSWSQKFQSIPCGTTPEEALSRGCDFDLITTAWLPPSCIDYELMHEFSRNYAWRYFRDPEGTQTFPEEPIVLGHQVDPIWTTNAWHSTHCLYMWKKLNRALVRRTRVDGEAIKLAHTDHCTHTVVNMTSYEGQEGIHSISIAIH</sequence>
<gene>
    <name evidence="1" type="ORF">DM02DRAFT_705397</name>
</gene>
<accession>A0A2V1D008</accession>
<proteinExistence type="predicted"/>
<keyword evidence="2" id="KW-1185">Reference proteome</keyword>
<dbReference type="PANTHER" id="PTHR35896:SF3">
    <property type="entry name" value="MAJOR FACILITATOR SUPERFAMILY TRANSPORTER"/>
    <property type="match status" value="1"/>
</dbReference>
<dbReference type="OrthoDB" id="3501153at2759"/>
<evidence type="ECO:0000313" key="1">
    <source>
        <dbReference type="EMBL" id="PVH91311.1"/>
    </source>
</evidence>
<dbReference type="PANTHER" id="PTHR35896">
    <property type="entry name" value="IG-LIKE DOMAIN-CONTAINING PROTEIN"/>
    <property type="match status" value="1"/>
</dbReference>
<dbReference type="AlphaFoldDB" id="A0A2V1D008"/>
<reference evidence="1 2" key="1">
    <citation type="journal article" date="2018" name="Sci. Rep.">
        <title>Comparative genomics provides insights into the lifestyle and reveals functional heterogeneity of dark septate endophytic fungi.</title>
        <authorList>
            <person name="Knapp D.G."/>
            <person name="Nemeth J.B."/>
            <person name="Barry K."/>
            <person name="Hainaut M."/>
            <person name="Henrissat B."/>
            <person name="Johnson J."/>
            <person name="Kuo A."/>
            <person name="Lim J.H.P."/>
            <person name="Lipzen A."/>
            <person name="Nolan M."/>
            <person name="Ohm R.A."/>
            <person name="Tamas L."/>
            <person name="Grigoriev I.V."/>
            <person name="Spatafora J.W."/>
            <person name="Nagy L.G."/>
            <person name="Kovacs G.M."/>
        </authorList>
    </citation>
    <scope>NUCLEOTIDE SEQUENCE [LARGE SCALE GENOMIC DNA]</scope>
    <source>
        <strain evidence="1 2">DSE2036</strain>
    </source>
</reference>
<evidence type="ECO:0000313" key="2">
    <source>
        <dbReference type="Proteomes" id="UP000244855"/>
    </source>
</evidence>
<protein>
    <submittedName>
        <fullName evidence="1">Uncharacterized protein</fullName>
    </submittedName>
</protein>
<feature type="non-terminal residue" evidence="1">
    <location>
        <position position="1"/>
    </location>
</feature>
<name>A0A2V1D008_9PLEO</name>
<dbReference type="Proteomes" id="UP000244855">
    <property type="component" value="Unassembled WGS sequence"/>
</dbReference>